<evidence type="ECO:0000313" key="2">
    <source>
        <dbReference type="Proteomes" id="UP000252107"/>
    </source>
</evidence>
<accession>A0A367QTY9</accession>
<keyword evidence="2" id="KW-1185">Reference proteome</keyword>
<evidence type="ECO:0008006" key="3">
    <source>
        <dbReference type="Google" id="ProtNLM"/>
    </source>
</evidence>
<evidence type="ECO:0000313" key="1">
    <source>
        <dbReference type="EMBL" id="RCJ27667.1"/>
    </source>
</evidence>
<reference evidence="1" key="1">
    <citation type="submission" date="2016-04" db="EMBL/GenBank/DDBJ databases">
        <authorList>
            <person name="Tabuchi Yagui T.R."/>
        </authorList>
    </citation>
    <scope>NUCLEOTIDE SEQUENCE [LARGE SCALE GENOMIC DNA]</scope>
    <source>
        <strain evidence="1">NIES-26</strain>
    </source>
</reference>
<dbReference type="EMBL" id="LXQD01000303">
    <property type="protein sequence ID" value="RCJ27667.1"/>
    <property type="molecule type" value="Genomic_DNA"/>
</dbReference>
<name>A0A367QTY9_9NOSO</name>
<sequence length="62" mass="6714">MRLNQKLGIATTVAISLYVLEAAPAKAVTLNFDWTGNAGYSAKGSFVYDEIPDYSTIDISKL</sequence>
<dbReference type="AlphaFoldDB" id="A0A367QTY9"/>
<comment type="caution">
    <text evidence="1">The sequence shown here is derived from an EMBL/GenBank/DDBJ whole genome shotgun (WGS) entry which is preliminary data.</text>
</comment>
<gene>
    <name evidence="1" type="ORF">A6770_25325</name>
</gene>
<organism evidence="1 2">
    <name type="scientific">Nostoc minutum NIES-26</name>
    <dbReference type="NCBI Taxonomy" id="1844469"/>
    <lineage>
        <taxon>Bacteria</taxon>
        <taxon>Bacillati</taxon>
        <taxon>Cyanobacteriota</taxon>
        <taxon>Cyanophyceae</taxon>
        <taxon>Nostocales</taxon>
        <taxon>Nostocaceae</taxon>
        <taxon>Nostoc</taxon>
    </lineage>
</organism>
<protein>
    <recommendedName>
        <fullName evidence="3">PEP-CTERM sorting domain-containing protein</fullName>
    </recommendedName>
</protein>
<dbReference type="Proteomes" id="UP000252107">
    <property type="component" value="Unassembled WGS sequence"/>
</dbReference>
<proteinExistence type="predicted"/>